<dbReference type="EMBL" id="LR593886">
    <property type="protein sequence ID" value="VTR93190.1"/>
    <property type="molecule type" value="Genomic_DNA"/>
</dbReference>
<accession>A0A6P2D161</accession>
<evidence type="ECO:0000313" key="2">
    <source>
        <dbReference type="Proteomes" id="UP000464178"/>
    </source>
</evidence>
<dbReference type="KEGG" id="gms:SOIL9_45240"/>
<evidence type="ECO:0000313" key="1">
    <source>
        <dbReference type="EMBL" id="VTR93190.1"/>
    </source>
</evidence>
<keyword evidence="1" id="KW-0401">Integrin</keyword>
<dbReference type="RefSeq" id="WP_162667958.1">
    <property type="nucleotide sequence ID" value="NZ_LR593886.1"/>
</dbReference>
<gene>
    <name evidence="1" type="ORF">SOIL9_45240</name>
</gene>
<dbReference type="Proteomes" id="UP000464178">
    <property type="component" value="Chromosome"/>
</dbReference>
<name>A0A6P2D161_9BACT</name>
<reference evidence="1 2" key="1">
    <citation type="submission" date="2019-05" db="EMBL/GenBank/DDBJ databases">
        <authorList>
            <consortium name="Science for Life Laboratories"/>
        </authorList>
    </citation>
    <scope>NUCLEOTIDE SEQUENCE [LARGE SCALE GENOMIC DNA]</scope>
    <source>
        <strain evidence="1">Soil9</strain>
    </source>
</reference>
<keyword evidence="2" id="KW-1185">Reference proteome</keyword>
<sequence length="304" mass="31342">MVLSNRRRLGVDRLDDRIMPAVLINEVLVNPPGSPDSPTEYIEVRVTAGSALSQLNNLYIVALEGEKPGTGSSDPGSVDLAYKLTATDIANFKSKFDADNNNIADAGGIILLTGTGHGYTNAASTSVVITIPELTAGSSYKGLENGASSFLTLTYTGATLPTDLDTNGSLGSGADGDGVLDAIANLAYLDGVGYLDKEVSTDFVYGAKIPFDADFTPDILVRDSSYTTQAFSGVTGAAGANSTAVAGNWYAAELVPTRLGVTTDWNSDGLQDGANWQIDTTASTTFGTFPAGTNQTTAGAANLA</sequence>
<dbReference type="AlphaFoldDB" id="A0A6P2D161"/>
<organism evidence="1 2">
    <name type="scientific">Gemmata massiliana</name>
    <dbReference type="NCBI Taxonomy" id="1210884"/>
    <lineage>
        <taxon>Bacteria</taxon>
        <taxon>Pseudomonadati</taxon>
        <taxon>Planctomycetota</taxon>
        <taxon>Planctomycetia</taxon>
        <taxon>Gemmatales</taxon>
        <taxon>Gemmataceae</taxon>
        <taxon>Gemmata</taxon>
    </lineage>
</organism>
<dbReference type="GO" id="GO:0007229">
    <property type="term" value="P:integrin-mediated signaling pathway"/>
    <property type="evidence" value="ECO:0007669"/>
    <property type="project" value="UniProtKB-KW"/>
</dbReference>
<proteinExistence type="predicted"/>
<protein>
    <submittedName>
        <fullName evidence="1">Na-Ca exchanger/integrin-beta4</fullName>
    </submittedName>
</protein>